<dbReference type="EMBL" id="JANBPK010000754">
    <property type="protein sequence ID" value="KAJ2932978.1"/>
    <property type="molecule type" value="Genomic_DNA"/>
</dbReference>
<evidence type="ECO:0000313" key="3">
    <source>
        <dbReference type="EMBL" id="KAJ2932978.1"/>
    </source>
</evidence>
<gene>
    <name evidence="3" type="ORF">H1R20_g4138</name>
</gene>
<feature type="compositionally biased region" description="Low complexity" evidence="1">
    <location>
        <begin position="295"/>
        <end position="305"/>
    </location>
</feature>
<proteinExistence type="predicted"/>
<feature type="region of interest" description="Disordered" evidence="1">
    <location>
        <begin position="285"/>
        <end position="320"/>
    </location>
</feature>
<feature type="transmembrane region" description="Helical" evidence="2">
    <location>
        <begin position="238"/>
        <end position="259"/>
    </location>
</feature>
<feature type="compositionally biased region" description="Low complexity" evidence="1">
    <location>
        <begin position="311"/>
        <end position="320"/>
    </location>
</feature>
<sequence>MNGPTLNNSFAVVYGPEFIAESVNVLLFGVSVTMAMHYSRAGPTSPNRREPWQHKAVVLTLILYQRIFSTLQTVFSIHHSYGLFVLKFDQPDLLEQLIARERFFHSQLFAGVDLLAIADSSVSKATFLAAHCVALLSQSFFAGRLYLLGPVAYDSSKEKGRIFRSIAALMCIVAFAHFGTHLLSNQTIAFTEIHPIQTRVMRRLKAAIFIVFVRAVATWACALSSIIMNNLRPTTHLFMIPILANTHFHVIFVLAMLLSRTGLEGLYLRNPSGSSFDSSKADDIQMTFAPPQPQSSSESAAASDLTESESIETSSTNIPTITTYCGSTSEGYIGDHHDQEQQADLDSDSAMAVTVVGLAGIEPEESQATGRNSKEALEAQGNSARVDLEVNGF</sequence>
<name>A0A9W8ML34_9AGAR</name>
<keyword evidence="4" id="KW-1185">Reference proteome</keyword>
<feature type="transmembrane region" description="Helical" evidence="2">
    <location>
        <begin position="204"/>
        <end position="226"/>
    </location>
</feature>
<evidence type="ECO:0000256" key="1">
    <source>
        <dbReference type="SAM" id="MobiDB-lite"/>
    </source>
</evidence>
<feature type="non-terminal residue" evidence="3">
    <location>
        <position position="1"/>
    </location>
</feature>
<dbReference type="Proteomes" id="UP001140091">
    <property type="component" value="Unassembled WGS sequence"/>
</dbReference>
<feature type="transmembrane region" description="Helical" evidence="2">
    <location>
        <begin position="125"/>
        <end position="142"/>
    </location>
</feature>
<feature type="region of interest" description="Disordered" evidence="1">
    <location>
        <begin position="362"/>
        <end position="393"/>
    </location>
</feature>
<protein>
    <submittedName>
        <fullName evidence="3">Uncharacterized protein</fullName>
    </submittedName>
</protein>
<comment type="caution">
    <text evidence="3">The sequence shown here is derived from an EMBL/GenBank/DDBJ whole genome shotgun (WGS) entry which is preliminary data.</text>
</comment>
<feature type="transmembrane region" description="Helical" evidence="2">
    <location>
        <begin position="162"/>
        <end position="183"/>
    </location>
</feature>
<accession>A0A9W8ML34</accession>
<keyword evidence="2" id="KW-1133">Transmembrane helix</keyword>
<feature type="transmembrane region" description="Helical" evidence="2">
    <location>
        <begin position="18"/>
        <end position="39"/>
    </location>
</feature>
<keyword evidence="2" id="KW-0472">Membrane</keyword>
<evidence type="ECO:0000313" key="4">
    <source>
        <dbReference type="Proteomes" id="UP001140091"/>
    </source>
</evidence>
<reference evidence="3" key="1">
    <citation type="submission" date="2022-06" db="EMBL/GenBank/DDBJ databases">
        <title>Genome Sequence of Candolleomyces eurysporus.</title>
        <authorList>
            <person name="Buettner E."/>
        </authorList>
    </citation>
    <scope>NUCLEOTIDE SEQUENCE</scope>
    <source>
        <strain evidence="3">VTCC 930004</strain>
    </source>
</reference>
<evidence type="ECO:0000256" key="2">
    <source>
        <dbReference type="SAM" id="Phobius"/>
    </source>
</evidence>
<keyword evidence="2" id="KW-0812">Transmembrane</keyword>
<dbReference type="AlphaFoldDB" id="A0A9W8ML34"/>
<organism evidence="3 4">
    <name type="scientific">Candolleomyces eurysporus</name>
    <dbReference type="NCBI Taxonomy" id="2828524"/>
    <lineage>
        <taxon>Eukaryota</taxon>
        <taxon>Fungi</taxon>
        <taxon>Dikarya</taxon>
        <taxon>Basidiomycota</taxon>
        <taxon>Agaricomycotina</taxon>
        <taxon>Agaricomycetes</taxon>
        <taxon>Agaricomycetidae</taxon>
        <taxon>Agaricales</taxon>
        <taxon>Agaricineae</taxon>
        <taxon>Psathyrellaceae</taxon>
        <taxon>Candolleomyces</taxon>
    </lineage>
</organism>